<dbReference type="PRINTS" id="PR00082">
    <property type="entry name" value="GLFDHDRGNASE"/>
</dbReference>
<dbReference type="Pfam" id="PF02812">
    <property type="entry name" value="ELFV_dehydrog_N"/>
    <property type="match status" value="1"/>
</dbReference>
<dbReference type="PIRSF" id="PIRSF000185">
    <property type="entry name" value="Glu_DH"/>
    <property type="match status" value="1"/>
</dbReference>
<dbReference type="InterPro" id="IPR006096">
    <property type="entry name" value="Glu/Leu/Phe/Val/Trp_DH_C"/>
</dbReference>
<dbReference type="PROSITE" id="PS00074">
    <property type="entry name" value="GLFV_DEHYDROGENASE"/>
    <property type="match status" value="1"/>
</dbReference>
<dbReference type="InterPro" id="IPR006097">
    <property type="entry name" value="Glu/Leu/Phe/Val/Trp_DH_dimer"/>
</dbReference>
<dbReference type="Proteomes" id="UP001596143">
    <property type="component" value="Unassembled WGS sequence"/>
</dbReference>
<comment type="caution">
    <text evidence="7">The sequence shown here is derived from an EMBL/GenBank/DDBJ whole genome shotgun (WGS) entry which is preliminary data.</text>
</comment>
<sequence>MEEQVDVLDSMQQVVKTALEQLGYPKEIYDVLKEPMRLLTVRIPVKMDDGQTKVFTGYRAQHNDVVGPTKGGIRFHPKVTEREVKARAMNVSLQSGIADLPFGGGKGGVICDPRKMSFQELERLSRGYIRAIRSVIGSGKDILSSDMFTNSQMMAWMLDEYEQIHALDASNYITGKPMVLGGTLGKEEAIVNGIMICLKRAAKQKEIELAEAKVIIQGFGNAGSLLAKQLQKNGATIVGIADANGALYDEKGLDIDYLIDRKDSFGMVTNLFNHPLSHEQLLRKECDILIPAAIESQITNHIASSLQAAIVVETGKRSATDEATDILHQRGILLIPDILASIGDLVVSYFEWVQNNQGYYWSEEKVKEEIETVIGRAFDKVYQLSAGRKINMRLASYMIGVRKMAEATRFRGWV</sequence>
<feature type="domain" description="Glutamate/phenylalanine/leucine/valine/L-tryptophan dehydrogenase C-terminal" evidence="6">
    <location>
        <begin position="183"/>
        <end position="412"/>
    </location>
</feature>
<evidence type="ECO:0000256" key="3">
    <source>
        <dbReference type="ARBA" id="ARBA00023002"/>
    </source>
</evidence>
<dbReference type="PANTHER" id="PTHR11606">
    <property type="entry name" value="GLUTAMATE DEHYDROGENASE"/>
    <property type="match status" value="1"/>
</dbReference>
<dbReference type="RefSeq" id="WP_270896744.1">
    <property type="nucleotide sequence ID" value="NZ_JBHSPF010000023.1"/>
</dbReference>
<gene>
    <name evidence="7" type="ORF">ACFPTR_06260</name>
</gene>
<dbReference type="CDD" id="cd01076">
    <property type="entry name" value="NAD_bind_1_Glu_DH"/>
    <property type="match status" value="1"/>
</dbReference>
<reference evidence="8" key="1">
    <citation type="journal article" date="2019" name="Int. J. Syst. Evol. Microbiol.">
        <title>The Global Catalogue of Microorganisms (GCM) 10K type strain sequencing project: providing services to taxonomists for standard genome sequencing and annotation.</title>
        <authorList>
            <consortium name="The Broad Institute Genomics Platform"/>
            <consortium name="The Broad Institute Genome Sequencing Center for Infectious Disease"/>
            <person name="Wu L."/>
            <person name="Ma J."/>
        </authorList>
    </citation>
    <scope>NUCLEOTIDE SEQUENCE [LARGE SCALE GENOMIC DNA]</scope>
    <source>
        <strain evidence="8">CGMCC 1.15790</strain>
    </source>
</reference>
<dbReference type="Gene3D" id="1.10.8.1210">
    <property type="match status" value="2"/>
</dbReference>
<protein>
    <recommendedName>
        <fullName evidence="2 4">Glutamate dehydrogenase</fullName>
    </recommendedName>
</protein>
<dbReference type="SUPFAM" id="SSF53223">
    <property type="entry name" value="Aminoacid dehydrogenase-like, N-terminal domain"/>
    <property type="match status" value="1"/>
</dbReference>
<evidence type="ECO:0000256" key="5">
    <source>
        <dbReference type="RuleBase" id="RU004417"/>
    </source>
</evidence>
<keyword evidence="3 4" id="KW-0560">Oxidoreductase</keyword>
<dbReference type="InterPro" id="IPR046346">
    <property type="entry name" value="Aminoacid_DH-like_N_sf"/>
</dbReference>
<name>A0ABW0U6V3_9BACI</name>
<evidence type="ECO:0000259" key="6">
    <source>
        <dbReference type="SMART" id="SM00839"/>
    </source>
</evidence>
<dbReference type="SUPFAM" id="SSF51735">
    <property type="entry name" value="NAD(P)-binding Rossmann-fold domains"/>
    <property type="match status" value="1"/>
</dbReference>
<accession>A0ABW0U6V3</accession>
<keyword evidence="8" id="KW-1185">Reference proteome</keyword>
<dbReference type="GO" id="GO:0016491">
    <property type="term" value="F:oxidoreductase activity"/>
    <property type="evidence" value="ECO:0007669"/>
    <property type="project" value="UniProtKB-KW"/>
</dbReference>
<dbReference type="SMART" id="SM00839">
    <property type="entry name" value="ELFV_dehydrog"/>
    <property type="match status" value="1"/>
</dbReference>
<dbReference type="InterPro" id="IPR033922">
    <property type="entry name" value="NAD_bind_Glu_DH"/>
</dbReference>
<dbReference type="InterPro" id="IPR033524">
    <property type="entry name" value="Glu/Leu/Phe/Val_DH_AS"/>
</dbReference>
<evidence type="ECO:0000313" key="8">
    <source>
        <dbReference type="Proteomes" id="UP001596143"/>
    </source>
</evidence>
<evidence type="ECO:0000256" key="2">
    <source>
        <dbReference type="ARBA" id="ARBA00012896"/>
    </source>
</evidence>
<dbReference type="InterPro" id="IPR036291">
    <property type="entry name" value="NAD(P)-bd_dom_sf"/>
</dbReference>
<organism evidence="7 8">
    <name type="scientific">Aliibacillus thermotolerans</name>
    <dbReference type="NCBI Taxonomy" id="1834418"/>
    <lineage>
        <taxon>Bacteria</taxon>
        <taxon>Bacillati</taxon>
        <taxon>Bacillota</taxon>
        <taxon>Bacilli</taxon>
        <taxon>Bacillales</taxon>
        <taxon>Bacillaceae</taxon>
        <taxon>Aliibacillus</taxon>
    </lineage>
</organism>
<evidence type="ECO:0000313" key="7">
    <source>
        <dbReference type="EMBL" id="MFC5628499.1"/>
    </source>
</evidence>
<comment type="similarity">
    <text evidence="1 4 5">Belongs to the Glu/Leu/Phe/Val dehydrogenases family.</text>
</comment>
<evidence type="ECO:0000256" key="1">
    <source>
        <dbReference type="ARBA" id="ARBA00006382"/>
    </source>
</evidence>
<dbReference type="InterPro" id="IPR014362">
    <property type="entry name" value="Glu_DH"/>
</dbReference>
<evidence type="ECO:0000256" key="4">
    <source>
        <dbReference type="PIRNR" id="PIRNR000185"/>
    </source>
</evidence>
<dbReference type="Pfam" id="PF00208">
    <property type="entry name" value="ELFV_dehydrog"/>
    <property type="match status" value="1"/>
</dbReference>
<dbReference type="PANTHER" id="PTHR11606:SF13">
    <property type="entry name" value="GLUTAMATE DEHYDROGENASE 1, MITOCHONDRIAL"/>
    <property type="match status" value="1"/>
</dbReference>
<dbReference type="InterPro" id="IPR006095">
    <property type="entry name" value="Glu/Leu/Phe/Val/Trp_DH"/>
</dbReference>
<dbReference type="Gene3D" id="3.40.50.720">
    <property type="entry name" value="NAD(P)-binding Rossmann-like Domain"/>
    <property type="match status" value="1"/>
</dbReference>
<dbReference type="EMBL" id="JBHSPF010000023">
    <property type="protein sequence ID" value="MFC5628499.1"/>
    <property type="molecule type" value="Genomic_DNA"/>
</dbReference>
<dbReference type="Gene3D" id="3.40.50.10860">
    <property type="entry name" value="Leucine Dehydrogenase, chain A, domain 1"/>
    <property type="match status" value="1"/>
</dbReference>
<proteinExistence type="inferred from homology"/>